<reference evidence="2" key="1">
    <citation type="submission" date="2014-05" db="EMBL/GenBank/DDBJ databases">
        <authorList>
            <person name="Chronopoulou M."/>
        </authorList>
    </citation>
    <scope>NUCLEOTIDE SEQUENCE</scope>
    <source>
        <tissue evidence="2">Whole organism</tissue>
    </source>
</reference>
<feature type="non-terminal residue" evidence="2">
    <location>
        <position position="1"/>
    </location>
</feature>
<name>A0A0K2T2U0_LEPSM</name>
<keyword evidence="1" id="KW-0812">Transmembrane</keyword>
<dbReference type="EMBL" id="HACA01003013">
    <property type="protein sequence ID" value="CDW20374.1"/>
    <property type="molecule type" value="Transcribed_RNA"/>
</dbReference>
<dbReference type="AlphaFoldDB" id="A0A0K2T2U0"/>
<keyword evidence="1" id="KW-1133">Transmembrane helix</keyword>
<proteinExistence type="predicted"/>
<feature type="transmembrane region" description="Helical" evidence="1">
    <location>
        <begin position="12"/>
        <end position="31"/>
    </location>
</feature>
<protein>
    <submittedName>
        <fullName evidence="2">Uncharacterized protein</fullName>
    </submittedName>
</protein>
<organism evidence="2">
    <name type="scientific">Lepeophtheirus salmonis</name>
    <name type="common">Salmon louse</name>
    <name type="synonym">Caligus salmonis</name>
    <dbReference type="NCBI Taxonomy" id="72036"/>
    <lineage>
        <taxon>Eukaryota</taxon>
        <taxon>Metazoa</taxon>
        <taxon>Ecdysozoa</taxon>
        <taxon>Arthropoda</taxon>
        <taxon>Crustacea</taxon>
        <taxon>Multicrustacea</taxon>
        <taxon>Hexanauplia</taxon>
        <taxon>Copepoda</taxon>
        <taxon>Siphonostomatoida</taxon>
        <taxon>Caligidae</taxon>
        <taxon>Lepeophtheirus</taxon>
    </lineage>
</organism>
<keyword evidence="1" id="KW-0472">Membrane</keyword>
<sequence>VESVNKNEFKILNLFFIVEFVVSIALIYSRFAGIFNSAIRRHFYPNFGISGRFIGKITLSPKLIRFE</sequence>
<evidence type="ECO:0000256" key="1">
    <source>
        <dbReference type="SAM" id="Phobius"/>
    </source>
</evidence>
<accession>A0A0K2T2U0</accession>
<evidence type="ECO:0000313" key="2">
    <source>
        <dbReference type="EMBL" id="CDW20374.1"/>
    </source>
</evidence>